<evidence type="ECO:0000256" key="7">
    <source>
        <dbReference type="ARBA" id="ARBA00038357"/>
    </source>
</evidence>
<dbReference type="SMART" id="SM01117">
    <property type="entry name" value="Cyt-b5"/>
    <property type="match status" value="2"/>
</dbReference>
<protein>
    <recommendedName>
        <fullName evidence="9">Cytochrome b5 heme-binding domain-containing protein</fullName>
    </recommendedName>
</protein>
<dbReference type="OrthoDB" id="547796at2759"/>
<dbReference type="Pfam" id="PF00173">
    <property type="entry name" value="Cyt-b5"/>
    <property type="match status" value="2"/>
</dbReference>
<evidence type="ECO:0000256" key="5">
    <source>
        <dbReference type="ARBA" id="ARBA00022824"/>
    </source>
</evidence>
<keyword evidence="11" id="KW-1185">Reference proteome</keyword>
<keyword evidence="5" id="KW-0256">Endoplasmic reticulum</keyword>
<dbReference type="GO" id="GO:0016020">
    <property type="term" value="C:membrane"/>
    <property type="evidence" value="ECO:0007669"/>
    <property type="project" value="TreeGrafter"/>
</dbReference>
<feature type="compositionally biased region" description="Low complexity" evidence="8">
    <location>
        <begin position="247"/>
        <end position="258"/>
    </location>
</feature>
<evidence type="ECO:0000313" key="10">
    <source>
        <dbReference type="EMBL" id="KIY98762.1"/>
    </source>
</evidence>
<dbReference type="SUPFAM" id="SSF55856">
    <property type="entry name" value="Cytochrome b5-like heme/steroid binding domain"/>
    <property type="match status" value="2"/>
</dbReference>
<keyword evidence="3" id="KW-0446">Lipid-binding</keyword>
<dbReference type="GO" id="GO:0005496">
    <property type="term" value="F:steroid binding"/>
    <property type="evidence" value="ECO:0007669"/>
    <property type="project" value="UniProtKB-KW"/>
</dbReference>
<comment type="subcellular location">
    <subcellularLocation>
        <location evidence="1">Endoplasmic reticulum</location>
    </subcellularLocation>
</comment>
<dbReference type="GO" id="GO:0046872">
    <property type="term" value="F:metal ion binding"/>
    <property type="evidence" value="ECO:0007669"/>
    <property type="project" value="UniProtKB-KW"/>
</dbReference>
<keyword evidence="4" id="KW-0479">Metal-binding</keyword>
<dbReference type="RefSeq" id="XP_013897782.1">
    <property type="nucleotide sequence ID" value="XM_014042328.1"/>
</dbReference>
<feature type="domain" description="Cytochrome b5 heme-binding" evidence="9">
    <location>
        <begin position="144"/>
        <end position="239"/>
    </location>
</feature>
<proteinExistence type="inferred from homology"/>
<evidence type="ECO:0000256" key="3">
    <source>
        <dbReference type="ARBA" id="ARBA00022665"/>
    </source>
</evidence>
<dbReference type="PANTHER" id="PTHR10281:SF72">
    <property type="entry name" value="NEUDESIN"/>
    <property type="match status" value="1"/>
</dbReference>
<dbReference type="InterPro" id="IPR050577">
    <property type="entry name" value="MAPR/NEUFC/NENF-like"/>
</dbReference>
<feature type="domain" description="Cytochrome b5 heme-binding" evidence="9">
    <location>
        <begin position="41"/>
        <end position="139"/>
    </location>
</feature>
<dbReference type="InterPro" id="IPR036400">
    <property type="entry name" value="Cyt_B5-like_heme/steroid_sf"/>
</dbReference>
<keyword evidence="3" id="KW-0754">Steroid-binding</keyword>
<dbReference type="STRING" id="145388.A0A0D2JHB7"/>
<organism evidence="10 11">
    <name type="scientific">Monoraphidium neglectum</name>
    <dbReference type="NCBI Taxonomy" id="145388"/>
    <lineage>
        <taxon>Eukaryota</taxon>
        <taxon>Viridiplantae</taxon>
        <taxon>Chlorophyta</taxon>
        <taxon>core chlorophytes</taxon>
        <taxon>Chlorophyceae</taxon>
        <taxon>CS clade</taxon>
        <taxon>Sphaeropleales</taxon>
        <taxon>Selenastraceae</taxon>
        <taxon>Monoraphidium</taxon>
    </lineage>
</organism>
<evidence type="ECO:0000313" key="11">
    <source>
        <dbReference type="Proteomes" id="UP000054498"/>
    </source>
</evidence>
<gene>
    <name evidence="10" type="ORF">MNEG_9199</name>
</gene>
<evidence type="ECO:0000256" key="2">
    <source>
        <dbReference type="ARBA" id="ARBA00022617"/>
    </source>
</evidence>
<dbReference type="AlphaFoldDB" id="A0A0D2JHB7"/>
<evidence type="ECO:0000256" key="1">
    <source>
        <dbReference type="ARBA" id="ARBA00004240"/>
    </source>
</evidence>
<evidence type="ECO:0000259" key="9">
    <source>
        <dbReference type="SMART" id="SM01117"/>
    </source>
</evidence>
<accession>A0A0D2JHB7</accession>
<keyword evidence="6" id="KW-0408">Iron</keyword>
<sequence length="287" mass="30708">MSFLAIVAAVAALYLVLKIIQVLRELSQPPPAEAQFSVGEITERSLAYYNGRDWAKPLLLAIKGVVYDITDAMDTYGPGKELSAYAGRECARAIAKGSKEPKDIGSADLADCSPEELKRLEEKLEELRSRKCLEAGKVVPLRGVTPEELAASDGSEPARPILISIRGTVYDVSKGKDFYGPGGVYPFAGREVARAFAMLSTELSDCHDNLEGLAHIELENLREWEEKFNWKYPIIGTLTGKALDKTAGQQQQQQQPSGADGGGGTAAPGVPGGGSHSEQAAAAVFGR</sequence>
<evidence type="ECO:0000256" key="8">
    <source>
        <dbReference type="SAM" id="MobiDB-lite"/>
    </source>
</evidence>
<comment type="similarity">
    <text evidence="7">Belongs to the cytochrome b5 family. MAPR subfamily.</text>
</comment>
<feature type="region of interest" description="Disordered" evidence="8">
    <location>
        <begin position="244"/>
        <end position="287"/>
    </location>
</feature>
<reference evidence="10 11" key="1">
    <citation type="journal article" date="2013" name="BMC Genomics">
        <title>Reconstruction of the lipid metabolism for the microalga Monoraphidium neglectum from its genome sequence reveals characteristics suitable for biofuel production.</title>
        <authorList>
            <person name="Bogen C."/>
            <person name="Al-Dilaimi A."/>
            <person name="Albersmeier A."/>
            <person name="Wichmann J."/>
            <person name="Grundmann M."/>
            <person name="Rupp O."/>
            <person name="Lauersen K.J."/>
            <person name="Blifernez-Klassen O."/>
            <person name="Kalinowski J."/>
            <person name="Goesmann A."/>
            <person name="Mussgnug J.H."/>
            <person name="Kruse O."/>
        </authorList>
    </citation>
    <scope>NUCLEOTIDE SEQUENCE [LARGE SCALE GENOMIC DNA]</scope>
    <source>
        <strain evidence="10 11">SAG 48.87</strain>
    </source>
</reference>
<evidence type="ECO:0000256" key="6">
    <source>
        <dbReference type="ARBA" id="ARBA00023004"/>
    </source>
</evidence>
<dbReference type="Gene3D" id="3.10.120.10">
    <property type="entry name" value="Cytochrome b5-like heme/steroid binding domain"/>
    <property type="match status" value="2"/>
</dbReference>
<dbReference type="Proteomes" id="UP000054498">
    <property type="component" value="Unassembled WGS sequence"/>
</dbReference>
<dbReference type="KEGG" id="mng:MNEG_9199"/>
<dbReference type="GO" id="GO:0005783">
    <property type="term" value="C:endoplasmic reticulum"/>
    <property type="evidence" value="ECO:0007669"/>
    <property type="project" value="UniProtKB-SubCell"/>
</dbReference>
<dbReference type="PANTHER" id="PTHR10281">
    <property type="entry name" value="MEMBRANE-ASSOCIATED PROGESTERONE RECEPTOR COMPONENT-RELATED"/>
    <property type="match status" value="1"/>
</dbReference>
<dbReference type="InterPro" id="IPR001199">
    <property type="entry name" value="Cyt_B5-like_heme/steroid-bd"/>
</dbReference>
<name>A0A0D2JHB7_9CHLO</name>
<dbReference type="GeneID" id="25742074"/>
<evidence type="ECO:0000256" key="4">
    <source>
        <dbReference type="ARBA" id="ARBA00022723"/>
    </source>
</evidence>
<keyword evidence="2" id="KW-0349">Heme</keyword>
<feature type="compositionally biased region" description="Gly residues" evidence="8">
    <location>
        <begin position="259"/>
        <end position="275"/>
    </location>
</feature>
<dbReference type="EMBL" id="KK102071">
    <property type="protein sequence ID" value="KIY98762.1"/>
    <property type="molecule type" value="Genomic_DNA"/>
</dbReference>